<evidence type="ECO:0000256" key="1">
    <source>
        <dbReference type="RuleBase" id="RU365099"/>
    </source>
</evidence>
<keyword evidence="1" id="KW-0496">Mitochondrion</keyword>
<feature type="compositionally biased region" description="Basic and acidic residues" evidence="2">
    <location>
        <begin position="312"/>
        <end position="353"/>
    </location>
</feature>
<dbReference type="EMBL" id="BAAFSV010000005">
    <property type="protein sequence ID" value="GAB1318835.1"/>
    <property type="molecule type" value="Genomic_DNA"/>
</dbReference>
<organism evidence="3 4">
    <name type="scientific">Madurella fahalii</name>
    <dbReference type="NCBI Taxonomy" id="1157608"/>
    <lineage>
        <taxon>Eukaryota</taxon>
        <taxon>Fungi</taxon>
        <taxon>Dikarya</taxon>
        <taxon>Ascomycota</taxon>
        <taxon>Pezizomycotina</taxon>
        <taxon>Sordariomycetes</taxon>
        <taxon>Sordariomycetidae</taxon>
        <taxon>Sordariales</taxon>
        <taxon>Sordariales incertae sedis</taxon>
        <taxon>Madurella</taxon>
    </lineage>
</organism>
<dbReference type="PANTHER" id="PTHR28055:SF1">
    <property type="entry name" value="ALTERED INHERITANCE OF MITOCHONDRIA PROTEIN 41, MITOCHONDRIAL"/>
    <property type="match status" value="1"/>
</dbReference>
<dbReference type="InterPro" id="IPR003789">
    <property type="entry name" value="Asn/Gln_tRNA_amidoTrase-B-like"/>
</dbReference>
<gene>
    <name evidence="1" type="primary">AIM41</name>
    <name evidence="3" type="ORF">MFIFM68171_09045</name>
</gene>
<name>A0ABQ0GM81_9PEZI</name>
<comment type="subcellular location">
    <subcellularLocation>
        <location evidence="1">Mitochondrion</location>
    </subcellularLocation>
</comment>
<accession>A0ABQ0GM81</accession>
<keyword evidence="4" id="KW-1185">Reference proteome</keyword>
<comment type="caution">
    <text evidence="3">The sequence shown here is derived from an EMBL/GenBank/DDBJ whole genome shotgun (WGS) entry which is preliminary data.</text>
</comment>
<protein>
    <recommendedName>
        <fullName evidence="1">Altered inheritance of mitochondria protein 41</fullName>
    </recommendedName>
</protein>
<dbReference type="Gene3D" id="1.10.1510.10">
    <property type="entry name" value="Uncharacterised protein YqeY/AIM41 PF09424, N-terminal domain"/>
    <property type="match status" value="1"/>
</dbReference>
<dbReference type="InterPro" id="IPR042184">
    <property type="entry name" value="YqeY/Aim41_N"/>
</dbReference>
<feature type="region of interest" description="Disordered" evidence="2">
    <location>
        <begin position="301"/>
        <end position="353"/>
    </location>
</feature>
<evidence type="ECO:0000256" key="2">
    <source>
        <dbReference type="SAM" id="MobiDB-lite"/>
    </source>
</evidence>
<dbReference type="RefSeq" id="XP_070920565.1">
    <property type="nucleotide sequence ID" value="XM_071064464.1"/>
</dbReference>
<proteinExistence type="inferred from homology"/>
<dbReference type="Pfam" id="PF09424">
    <property type="entry name" value="YqeY"/>
    <property type="match status" value="1"/>
</dbReference>
<evidence type="ECO:0000313" key="3">
    <source>
        <dbReference type="EMBL" id="GAB1318835.1"/>
    </source>
</evidence>
<comment type="similarity">
    <text evidence="1">Belongs to the AIM41 family.</text>
</comment>
<dbReference type="InterPro" id="IPR019004">
    <property type="entry name" value="YqeY/Aim41"/>
</dbReference>
<dbReference type="Proteomes" id="UP001628179">
    <property type="component" value="Unassembled WGS sequence"/>
</dbReference>
<dbReference type="PANTHER" id="PTHR28055">
    <property type="entry name" value="ALTERED INHERITANCE OF MITOCHONDRIA PROTEIN 41, MITOCHONDRIAL"/>
    <property type="match status" value="1"/>
</dbReference>
<sequence length="353" mass="39076">MANRLSPSLLRSFSRPHLTGAGTLQLRASLALYSTETAPPPLLSKLKDDLKGAMKAKDTNRLAALRSVLAATVNASKTDAPITTDSQLVILLTKMAKKSREAAAQAREAGRPELAEKEEAEQRILEEYVAAPREVIKEIIEAHKARLIDEGVDRTKLRSRLIKELLLSEDPALKRKGMVSKYILETTKFFGGVTGDYTASFEFTAKQLKAATTRLETLPRTMAQAKKRIQSSLNIIKKHPAQEAIKEQAVPPLQKARTSIVNLRRAIRNTTESVSIAIRALEDATHAIKAGVEESSKVEEVHKEVTEEEMTKEEMTKEEMTKEEVTKEEVAQEDEVPKEVVKAEAADDATKTQ</sequence>
<dbReference type="SUPFAM" id="SSF89095">
    <property type="entry name" value="GatB/YqeY motif"/>
    <property type="match status" value="1"/>
</dbReference>
<reference evidence="3 4" key="1">
    <citation type="submission" date="2024-09" db="EMBL/GenBank/DDBJ databases">
        <title>Itraconazole resistance in Madurella fahalii resulting from another homologue of gene encoding cytochrome P450 14-alpha sterol demethylase (CYP51).</title>
        <authorList>
            <person name="Yoshioka I."/>
            <person name="Fahal A.H."/>
            <person name="Kaneko S."/>
            <person name="Yaguchi T."/>
        </authorList>
    </citation>
    <scope>NUCLEOTIDE SEQUENCE [LARGE SCALE GENOMIC DNA]</scope>
    <source>
        <strain evidence="3 4">IFM 68171</strain>
    </source>
</reference>
<evidence type="ECO:0000313" key="4">
    <source>
        <dbReference type="Proteomes" id="UP001628179"/>
    </source>
</evidence>
<dbReference type="GeneID" id="98179787"/>